<sequence>MRIFLLFLLFVYSCSVPKIVILDYPLTAEEYLTLGYIYEKEGKLDVAQRYYEKAISKDRRLWKAYFNLGNVYTQKMEYERAQEAYEKAIALKPNDPDILNNLAYVLYKQGKPEEAYPYIKKALSIQKKPEYLSTLRQIEEALKFKGESW</sequence>
<dbReference type="InterPro" id="IPR019734">
    <property type="entry name" value="TPR_rpt"/>
</dbReference>
<gene>
    <name evidence="4" type="ORF">SAMN05444391_0889</name>
</gene>
<dbReference type="PROSITE" id="PS50293">
    <property type="entry name" value="TPR_REGION"/>
    <property type="match status" value="1"/>
</dbReference>
<protein>
    <submittedName>
        <fullName evidence="4">Tetratricopeptide repeat-containing protein</fullName>
    </submittedName>
</protein>
<name>A0A1M6S5M6_9AQUI</name>
<feature type="repeat" description="TPR" evidence="3">
    <location>
        <begin position="96"/>
        <end position="129"/>
    </location>
</feature>
<dbReference type="InterPro" id="IPR013105">
    <property type="entry name" value="TPR_2"/>
</dbReference>
<dbReference type="SUPFAM" id="SSF48452">
    <property type="entry name" value="TPR-like"/>
    <property type="match status" value="1"/>
</dbReference>
<evidence type="ECO:0000256" key="1">
    <source>
        <dbReference type="ARBA" id="ARBA00022737"/>
    </source>
</evidence>
<dbReference type="RefSeq" id="WP_079654020.1">
    <property type="nucleotide sequence ID" value="NZ_LT670846.1"/>
</dbReference>
<dbReference type="Proteomes" id="UP000189810">
    <property type="component" value="Chromosome I"/>
</dbReference>
<feature type="repeat" description="TPR" evidence="3">
    <location>
        <begin position="62"/>
        <end position="95"/>
    </location>
</feature>
<dbReference type="AlphaFoldDB" id="A0A1M6S5M6"/>
<dbReference type="InterPro" id="IPR011990">
    <property type="entry name" value="TPR-like_helical_dom_sf"/>
</dbReference>
<dbReference type="InterPro" id="IPR051685">
    <property type="entry name" value="Ycf3/AcsC/BcsC/TPR_MFPF"/>
</dbReference>
<reference evidence="4 5" key="1">
    <citation type="submission" date="2016-11" db="EMBL/GenBank/DDBJ databases">
        <authorList>
            <person name="Jaros S."/>
            <person name="Januszkiewicz K."/>
            <person name="Wedrychowicz H."/>
        </authorList>
    </citation>
    <scope>NUCLEOTIDE SEQUENCE [LARGE SCALE GENOMIC DNA]</scope>
    <source>
        <strain evidence="4 5">DSM 19557</strain>
    </source>
</reference>
<dbReference type="PROSITE" id="PS50005">
    <property type="entry name" value="TPR"/>
    <property type="match status" value="3"/>
</dbReference>
<dbReference type="OrthoDB" id="9794802at2"/>
<proteinExistence type="predicted"/>
<evidence type="ECO:0000313" key="5">
    <source>
        <dbReference type="Proteomes" id="UP000189810"/>
    </source>
</evidence>
<keyword evidence="1" id="KW-0677">Repeat</keyword>
<keyword evidence="5" id="KW-1185">Reference proteome</keyword>
<keyword evidence="2 3" id="KW-0802">TPR repeat</keyword>
<dbReference type="Pfam" id="PF13414">
    <property type="entry name" value="TPR_11"/>
    <property type="match status" value="1"/>
</dbReference>
<evidence type="ECO:0000256" key="2">
    <source>
        <dbReference type="ARBA" id="ARBA00022803"/>
    </source>
</evidence>
<feature type="repeat" description="TPR" evidence="3">
    <location>
        <begin position="28"/>
        <end position="61"/>
    </location>
</feature>
<dbReference type="PANTHER" id="PTHR44943">
    <property type="entry name" value="CELLULOSE SYNTHASE OPERON PROTEIN C"/>
    <property type="match status" value="1"/>
</dbReference>
<dbReference type="SMART" id="SM00028">
    <property type="entry name" value="TPR"/>
    <property type="match status" value="3"/>
</dbReference>
<dbReference type="STRING" id="381751.SAMN05444391_0889"/>
<dbReference type="EMBL" id="LT670846">
    <property type="protein sequence ID" value="SHK40023.1"/>
    <property type="molecule type" value="Genomic_DNA"/>
</dbReference>
<dbReference type="Pfam" id="PF07719">
    <property type="entry name" value="TPR_2"/>
    <property type="match status" value="1"/>
</dbReference>
<evidence type="ECO:0000313" key="4">
    <source>
        <dbReference type="EMBL" id="SHK40023.1"/>
    </source>
</evidence>
<organism evidence="4 5">
    <name type="scientific">Thermocrinis minervae</name>
    <dbReference type="NCBI Taxonomy" id="381751"/>
    <lineage>
        <taxon>Bacteria</taxon>
        <taxon>Pseudomonadati</taxon>
        <taxon>Aquificota</taxon>
        <taxon>Aquificia</taxon>
        <taxon>Aquificales</taxon>
        <taxon>Aquificaceae</taxon>
        <taxon>Thermocrinis</taxon>
    </lineage>
</organism>
<evidence type="ECO:0000256" key="3">
    <source>
        <dbReference type="PROSITE-ProRule" id="PRU00339"/>
    </source>
</evidence>
<dbReference type="Gene3D" id="1.25.40.10">
    <property type="entry name" value="Tetratricopeptide repeat domain"/>
    <property type="match status" value="1"/>
</dbReference>
<dbReference type="PANTHER" id="PTHR44943:SF4">
    <property type="entry name" value="TPR REPEAT-CONTAINING PROTEIN MJ0798"/>
    <property type="match status" value="1"/>
</dbReference>
<accession>A0A1M6S5M6</accession>